<dbReference type="AlphaFoldDB" id="A0A4C1SW14"/>
<keyword evidence="2" id="KW-1185">Reference proteome</keyword>
<gene>
    <name evidence="1" type="ORF">EVAR_4574_1</name>
</gene>
<dbReference type="Proteomes" id="UP000299102">
    <property type="component" value="Unassembled WGS sequence"/>
</dbReference>
<proteinExistence type="predicted"/>
<accession>A0A4C1SW14</accession>
<reference evidence="1 2" key="1">
    <citation type="journal article" date="2019" name="Commun. Biol.">
        <title>The bagworm genome reveals a unique fibroin gene that provides high tensile strength.</title>
        <authorList>
            <person name="Kono N."/>
            <person name="Nakamura H."/>
            <person name="Ohtoshi R."/>
            <person name="Tomita M."/>
            <person name="Numata K."/>
            <person name="Arakawa K."/>
        </authorList>
    </citation>
    <scope>NUCLEOTIDE SEQUENCE [LARGE SCALE GENOMIC DNA]</scope>
</reference>
<evidence type="ECO:0000313" key="2">
    <source>
        <dbReference type="Proteomes" id="UP000299102"/>
    </source>
</evidence>
<comment type="caution">
    <text evidence="1">The sequence shown here is derived from an EMBL/GenBank/DDBJ whole genome shotgun (WGS) entry which is preliminary data.</text>
</comment>
<sequence length="128" mass="14328">MREKTLGSSITDYRTKYPVGSLSSQCSDEKIHSPIFSPPLLEHAPKPFRPQDGDASSWSRSGLVIIRHCDGKTRFSSKNGWRKTHGTSKVMWDHEMSARSCLLVSMSPFLETSGHLPLSLGVMDYESE</sequence>
<name>A0A4C1SW14_EUMVA</name>
<protein>
    <submittedName>
        <fullName evidence="1">Uncharacterized protein</fullName>
    </submittedName>
</protein>
<evidence type="ECO:0000313" key="1">
    <source>
        <dbReference type="EMBL" id="GBP06433.1"/>
    </source>
</evidence>
<dbReference type="EMBL" id="BGZK01000022">
    <property type="protein sequence ID" value="GBP06433.1"/>
    <property type="molecule type" value="Genomic_DNA"/>
</dbReference>
<organism evidence="1 2">
    <name type="scientific">Eumeta variegata</name>
    <name type="common">Bagworm moth</name>
    <name type="synonym">Eumeta japonica</name>
    <dbReference type="NCBI Taxonomy" id="151549"/>
    <lineage>
        <taxon>Eukaryota</taxon>
        <taxon>Metazoa</taxon>
        <taxon>Ecdysozoa</taxon>
        <taxon>Arthropoda</taxon>
        <taxon>Hexapoda</taxon>
        <taxon>Insecta</taxon>
        <taxon>Pterygota</taxon>
        <taxon>Neoptera</taxon>
        <taxon>Endopterygota</taxon>
        <taxon>Lepidoptera</taxon>
        <taxon>Glossata</taxon>
        <taxon>Ditrysia</taxon>
        <taxon>Tineoidea</taxon>
        <taxon>Psychidae</taxon>
        <taxon>Oiketicinae</taxon>
        <taxon>Eumeta</taxon>
    </lineage>
</organism>